<feature type="non-terminal residue" evidence="5">
    <location>
        <position position="1"/>
    </location>
</feature>
<name>A0A382KFA3_9ZZZZ</name>
<dbReference type="GO" id="GO:0032259">
    <property type="term" value="P:methylation"/>
    <property type="evidence" value="ECO:0007669"/>
    <property type="project" value="UniProtKB-KW"/>
</dbReference>
<proteinExistence type="inferred from homology"/>
<evidence type="ECO:0000256" key="3">
    <source>
        <dbReference type="ARBA" id="ARBA00022691"/>
    </source>
</evidence>
<dbReference type="HAMAP" id="MF_00658">
    <property type="entry name" value="23SrRNA_methyltr_H"/>
    <property type="match status" value="1"/>
</dbReference>
<dbReference type="PANTHER" id="PTHR33603:SF1">
    <property type="entry name" value="RIBOSOMAL RNA LARGE SUBUNIT METHYLTRANSFERASE H"/>
    <property type="match status" value="1"/>
</dbReference>
<dbReference type="GO" id="GO:0006364">
    <property type="term" value="P:rRNA processing"/>
    <property type="evidence" value="ECO:0007669"/>
    <property type="project" value="InterPro"/>
</dbReference>
<dbReference type="InterPro" id="IPR003742">
    <property type="entry name" value="RlmH-like"/>
</dbReference>
<dbReference type="Gene3D" id="3.40.1280.10">
    <property type="match status" value="1"/>
</dbReference>
<dbReference type="InterPro" id="IPR029026">
    <property type="entry name" value="tRNA_m1G_MTases_N"/>
</dbReference>
<dbReference type="AlphaFoldDB" id="A0A382KFA3"/>
<gene>
    <name evidence="5" type="ORF">METZ01_LOCUS276538</name>
</gene>
<organism evidence="5">
    <name type="scientific">marine metagenome</name>
    <dbReference type="NCBI Taxonomy" id="408172"/>
    <lineage>
        <taxon>unclassified sequences</taxon>
        <taxon>metagenomes</taxon>
        <taxon>ecological metagenomes</taxon>
    </lineage>
</organism>
<evidence type="ECO:0000256" key="1">
    <source>
        <dbReference type="ARBA" id="ARBA00022603"/>
    </source>
</evidence>
<dbReference type="SUPFAM" id="SSF75217">
    <property type="entry name" value="alpha/beta knot"/>
    <property type="match status" value="1"/>
</dbReference>
<dbReference type="CDD" id="cd18081">
    <property type="entry name" value="RlmH-like"/>
    <property type="match status" value="1"/>
</dbReference>
<evidence type="ECO:0008006" key="6">
    <source>
        <dbReference type="Google" id="ProtNLM"/>
    </source>
</evidence>
<dbReference type="PANTHER" id="PTHR33603">
    <property type="entry name" value="METHYLTRANSFERASE"/>
    <property type="match status" value="1"/>
</dbReference>
<evidence type="ECO:0000256" key="4">
    <source>
        <dbReference type="ARBA" id="ARBA00038303"/>
    </source>
</evidence>
<dbReference type="PIRSF" id="PIRSF004505">
    <property type="entry name" value="MT_bac"/>
    <property type="match status" value="1"/>
</dbReference>
<dbReference type="Pfam" id="PF02590">
    <property type="entry name" value="SPOUT_MTase"/>
    <property type="match status" value="1"/>
</dbReference>
<sequence>VKVELLAAGTRPAGWIDEGFREFQKRLPRESELILRQWPTARRRKQDSIVRLQKEEEDNLLKLLHPDAFIVALDRRGKIWSTQELALKVKGWLQSHSRVQIMIGGPDGLSSHCLSRANLIWSLSELTFPHYLVRVLVAEQIYRAWSHLNNHPYHK</sequence>
<protein>
    <recommendedName>
        <fullName evidence="6">23S rRNA (Pseudouridine(1915)-N(3))-methyltransferase RlmH</fullName>
    </recommendedName>
</protein>
<comment type="similarity">
    <text evidence="4">Belongs to the RNA methyltransferase RlmH family.</text>
</comment>
<dbReference type="NCBIfam" id="NF000986">
    <property type="entry name" value="PRK00103.1-4"/>
    <property type="match status" value="1"/>
</dbReference>
<keyword evidence="1" id="KW-0489">Methyltransferase</keyword>
<dbReference type="EMBL" id="UINC01080600">
    <property type="protein sequence ID" value="SVC23684.1"/>
    <property type="molecule type" value="Genomic_DNA"/>
</dbReference>
<keyword evidence="2" id="KW-0808">Transferase</keyword>
<evidence type="ECO:0000313" key="5">
    <source>
        <dbReference type="EMBL" id="SVC23684.1"/>
    </source>
</evidence>
<accession>A0A382KFA3</accession>
<keyword evidence="3" id="KW-0949">S-adenosyl-L-methionine</keyword>
<reference evidence="5" key="1">
    <citation type="submission" date="2018-05" db="EMBL/GenBank/DDBJ databases">
        <authorList>
            <person name="Lanie J.A."/>
            <person name="Ng W.-L."/>
            <person name="Kazmierczak K.M."/>
            <person name="Andrzejewski T.M."/>
            <person name="Davidsen T.M."/>
            <person name="Wayne K.J."/>
            <person name="Tettelin H."/>
            <person name="Glass J.I."/>
            <person name="Rusch D."/>
            <person name="Podicherti R."/>
            <person name="Tsui H.-C.T."/>
            <person name="Winkler M.E."/>
        </authorList>
    </citation>
    <scope>NUCLEOTIDE SEQUENCE</scope>
</reference>
<evidence type="ECO:0000256" key="2">
    <source>
        <dbReference type="ARBA" id="ARBA00022679"/>
    </source>
</evidence>
<dbReference type="InterPro" id="IPR029028">
    <property type="entry name" value="Alpha/beta_knot_MTases"/>
</dbReference>
<dbReference type="GO" id="GO:0008168">
    <property type="term" value="F:methyltransferase activity"/>
    <property type="evidence" value="ECO:0007669"/>
    <property type="project" value="UniProtKB-KW"/>
</dbReference>